<dbReference type="OrthoDB" id="4775248at2"/>
<dbReference type="RefSeq" id="WP_136643491.1">
    <property type="nucleotide sequence ID" value="NZ_QYRT01000049.1"/>
</dbReference>
<proteinExistence type="predicted"/>
<gene>
    <name evidence="1" type="ORF">D4765_16920</name>
</gene>
<keyword evidence="2" id="KW-1185">Reference proteome</keyword>
<dbReference type="EMBL" id="QYRT01000049">
    <property type="protein sequence ID" value="TIH30789.1"/>
    <property type="molecule type" value="Genomic_DNA"/>
</dbReference>
<dbReference type="AlphaFoldDB" id="A0A4T2BJ62"/>
<dbReference type="Proteomes" id="UP000306192">
    <property type="component" value="Unassembled WGS sequence"/>
</dbReference>
<sequence length="313" mass="35611">MSSGFRSLPEELKAEIDSLGEAQVVFGAVRNFSDQLLSDWTQRLELEEIGDDEWIGLPPAPTGRWSRWNVNGREIVRRDLPKIYRSWTIAAPNFQGGGTHSVSFHKEVFQRQRLYGQQIEAAVTRRDEPRDSVVGTVLLTLQAPYDESAERAYLYAASLARTWFGSATAYSLDELGVPQVPDQSVSWDFLPDGTVEEMREAVVKKFGGSAPPQEVDIMIDRLQKVQSLTPEKRLVGASGLQRYIGYMFGDDFVAFENPRVGNALYLLYGEWESLSQLSRSQLLASREGEFDRIIHSAHWFERLRLAVYNYRHN</sequence>
<accession>A0A4T2BJ62</accession>
<comment type="caution">
    <text evidence="1">The sequence shown here is derived from an EMBL/GenBank/DDBJ whole genome shotgun (WGS) entry which is preliminary data.</text>
</comment>
<protein>
    <submittedName>
        <fullName evidence="1">Uncharacterized protein</fullName>
    </submittedName>
</protein>
<evidence type="ECO:0000313" key="2">
    <source>
        <dbReference type="Proteomes" id="UP000306192"/>
    </source>
</evidence>
<evidence type="ECO:0000313" key="1">
    <source>
        <dbReference type="EMBL" id="TIH30789.1"/>
    </source>
</evidence>
<reference evidence="1 2" key="1">
    <citation type="journal article" date="2019" name="Microorganisms">
        <title>Systematic Affiliation and Genome Analysis of Subtercola vilae DB165(T) with Particular Emphasis on Cold Adaptation of an Isolate from a High-Altitude Cold Volcano Lake.</title>
        <authorList>
            <person name="Villalobos A.S."/>
            <person name="Wiese J."/>
            <person name="Imhoff J.F."/>
            <person name="Dorador C."/>
            <person name="Keller A."/>
            <person name="Hentschel U."/>
        </authorList>
    </citation>
    <scope>NUCLEOTIDE SEQUENCE [LARGE SCALE GENOMIC DNA]</scope>
    <source>
        <strain evidence="1 2">DB165</strain>
    </source>
</reference>
<name>A0A4T2BJ62_9MICO</name>
<organism evidence="1 2">
    <name type="scientific">Subtercola vilae</name>
    <dbReference type="NCBI Taxonomy" id="2056433"/>
    <lineage>
        <taxon>Bacteria</taxon>
        <taxon>Bacillati</taxon>
        <taxon>Actinomycetota</taxon>
        <taxon>Actinomycetes</taxon>
        <taxon>Micrococcales</taxon>
        <taxon>Microbacteriaceae</taxon>
        <taxon>Subtercola</taxon>
    </lineage>
</organism>